<dbReference type="Proteomes" id="UP001447516">
    <property type="component" value="Unassembled WGS sequence"/>
</dbReference>
<feature type="transmembrane region" description="Helical" evidence="1">
    <location>
        <begin position="50"/>
        <end position="69"/>
    </location>
</feature>
<protein>
    <recommendedName>
        <fullName evidence="4">DUF4260 family protein</fullName>
    </recommendedName>
</protein>
<accession>A0ABV0B355</accession>
<dbReference type="EMBL" id="JBDJAW010000087">
    <property type="protein sequence ID" value="MEN3541236.1"/>
    <property type="molecule type" value="Genomic_DNA"/>
</dbReference>
<evidence type="ECO:0000256" key="1">
    <source>
        <dbReference type="SAM" id="Phobius"/>
    </source>
</evidence>
<proteinExistence type="predicted"/>
<evidence type="ECO:0000313" key="2">
    <source>
        <dbReference type="EMBL" id="MEN3541236.1"/>
    </source>
</evidence>
<evidence type="ECO:0000313" key="3">
    <source>
        <dbReference type="Proteomes" id="UP001447516"/>
    </source>
</evidence>
<gene>
    <name evidence="2" type="ORF">AAH991_39410</name>
</gene>
<name>A0ABV0B355_9ACTN</name>
<evidence type="ECO:0008006" key="4">
    <source>
        <dbReference type="Google" id="ProtNLM"/>
    </source>
</evidence>
<sequence length="156" mass="16191">MTGNTVTVTTGAVHRRTGLSGVLARHWRTGVAATGTVVSLSLLAPLPDEVQTSVSAWSVLLAAVIYLTWGTARGELASRRLLSLQTAAVLGFGAVAVAAVAAGPDAARYVLAAGWLAHAAWDVAHHRVDRVVPRWYSEACLVSDLMIAAALLAIGL</sequence>
<keyword evidence="1" id="KW-1133">Transmembrane helix</keyword>
<dbReference type="RefSeq" id="WP_346231064.1">
    <property type="nucleotide sequence ID" value="NZ_JBDJAW010000087.1"/>
</dbReference>
<keyword evidence="3" id="KW-1185">Reference proteome</keyword>
<reference evidence="2 3" key="1">
    <citation type="submission" date="2024-05" db="EMBL/GenBank/DDBJ databases">
        <title>Microbispora sp.ZYX-F-249.</title>
        <authorList>
            <person name="Xie H."/>
        </authorList>
    </citation>
    <scope>NUCLEOTIDE SEQUENCE [LARGE SCALE GENOMIC DNA]</scope>
    <source>
        <strain evidence="2 3">ZYX-F-249</strain>
    </source>
</reference>
<comment type="caution">
    <text evidence="2">The sequence shown here is derived from an EMBL/GenBank/DDBJ whole genome shotgun (WGS) entry which is preliminary data.</text>
</comment>
<keyword evidence="1" id="KW-0472">Membrane</keyword>
<keyword evidence="1" id="KW-0812">Transmembrane</keyword>
<organism evidence="2 3">
    <name type="scientific">Microbispora maris</name>
    <dbReference type="NCBI Taxonomy" id="3144104"/>
    <lineage>
        <taxon>Bacteria</taxon>
        <taxon>Bacillati</taxon>
        <taxon>Actinomycetota</taxon>
        <taxon>Actinomycetes</taxon>
        <taxon>Streptosporangiales</taxon>
        <taxon>Streptosporangiaceae</taxon>
        <taxon>Microbispora</taxon>
    </lineage>
</organism>
<feature type="transmembrane region" description="Helical" evidence="1">
    <location>
        <begin position="81"/>
        <end position="100"/>
    </location>
</feature>